<feature type="domain" description="Desulfoferrodoxin N-terminal" evidence="14">
    <location>
        <begin position="2"/>
        <end position="36"/>
    </location>
</feature>
<accession>A0A0L6VZN3</accession>
<evidence type="ECO:0000256" key="12">
    <source>
        <dbReference type="PIRSR" id="PIRSR604793-1"/>
    </source>
</evidence>
<comment type="catalytic activity">
    <reaction evidence="11">
        <text>reduced [rubredoxin] + superoxide + 2 H(+) = oxidized [rubredoxin] + H2O2</text>
        <dbReference type="Rhea" id="RHEA:21324"/>
        <dbReference type="Rhea" id="RHEA-COMP:10302"/>
        <dbReference type="Rhea" id="RHEA-COMP:10303"/>
        <dbReference type="ChEBI" id="CHEBI:15378"/>
        <dbReference type="ChEBI" id="CHEBI:16240"/>
        <dbReference type="ChEBI" id="CHEBI:18421"/>
        <dbReference type="ChEBI" id="CHEBI:29033"/>
        <dbReference type="ChEBI" id="CHEBI:29034"/>
        <dbReference type="EC" id="1.15.1.2"/>
    </reaction>
</comment>
<dbReference type="Proteomes" id="UP000037175">
    <property type="component" value="Unassembled WGS sequence"/>
</dbReference>
<keyword evidence="8 12" id="KW-0408">Iron</keyword>
<feature type="binding site" evidence="12">
    <location>
        <position position="13"/>
    </location>
    <ligand>
        <name>Fe cation</name>
        <dbReference type="ChEBI" id="CHEBI:24875"/>
        <label>1</label>
    </ligand>
</feature>
<dbReference type="GO" id="GO:0005506">
    <property type="term" value="F:iron ion binding"/>
    <property type="evidence" value="ECO:0007669"/>
    <property type="project" value="InterPro"/>
</dbReference>
<feature type="domain" description="Desulfoferrodoxin ferrous iron-binding" evidence="13">
    <location>
        <begin position="42"/>
        <end position="123"/>
    </location>
</feature>
<keyword evidence="5" id="KW-0813">Transport</keyword>
<sequence length="124" mass="13906">MTELNQIYKCNVCGNMVEIVHTGAGQLVCCGKPMELKKANEQEASMEKHVPVVEATVEGIRATVGSIKHPMEEKHYIEWIEVIDSGEVARKYLKPGDEPVAEFCLPGDNVEVRAYCNIHGLWHR</sequence>
<gene>
    <name evidence="15" type="ORF">Tfer_3166</name>
</gene>
<evidence type="ECO:0000256" key="5">
    <source>
        <dbReference type="ARBA" id="ARBA00022448"/>
    </source>
</evidence>
<comment type="function">
    <text evidence="9">Catalyzes the one-electron reduction of superoxide anion radical to hydrogen peroxide at a nonheme ferrous iron center. Plays a fundamental role in case of oxidative stress via its superoxide detoxification activity.</text>
</comment>
<dbReference type="InterPro" id="IPR002742">
    <property type="entry name" value="Desulfoferrodoxin_Fe-bd_dom"/>
</dbReference>
<dbReference type="CDD" id="cd03171">
    <property type="entry name" value="SORL_Dfx_classI"/>
    <property type="match status" value="1"/>
</dbReference>
<comment type="similarity">
    <text evidence="2">Belongs to the desulfoferrodoxin family.</text>
</comment>
<evidence type="ECO:0000313" key="15">
    <source>
        <dbReference type="EMBL" id="KNZ68299.1"/>
    </source>
</evidence>
<feature type="binding site" evidence="12">
    <location>
        <position position="75"/>
    </location>
    <ligand>
        <name>Fe cation</name>
        <dbReference type="ChEBI" id="CHEBI:24875"/>
        <label>2</label>
        <note>catalytic</note>
    </ligand>
</feature>
<name>A0A0L6VZN3_9FIRM</name>
<proteinExistence type="inferred from homology"/>
<evidence type="ECO:0000256" key="4">
    <source>
        <dbReference type="ARBA" id="ARBA00014839"/>
    </source>
</evidence>
<dbReference type="NCBIfam" id="TIGR00319">
    <property type="entry name" value="desulf_FeS4"/>
    <property type="match status" value="1"/>
</dbReference>
<feature type="binding site" evidence="12">
    <location>
        <position position="119"/>
    </location>
    <ligand>
        <name>Fe cation</name>
        <dbReference type="ChEBI" id="CHEBI:24875"/>
        <label>2</label>
        <note>catalytic</note>
    </ligand>
</feature>
<comment type="caution">
    <text evidence="15">The sequence shown here is derived from an EMBL/GenBank/DDBJ whole genome shotgun (WGS) entry which is preliminary data.</text>
</comment>
<evidence type="ECO:0000313" key="16">
    <source>
        <dbReference type="Proteomes" id="UP000037175"/>
    </source>
</evidence>
<evidence type="ECO:0000256" key="11">
    <source>
        <dbReference type="ARBA" id="ARBA00047448"/>
    </source>
</evidence>
<keyword evidence="16" id="KW-1185">Reference proteome</keyword>
<dbReference type="CDD" id="cd00974">
    <property type="entry name" value="DSRD"/>
    <property type="match status" value="1"/>
</dbReference>
<protein>
    <recommendedName>
        <fullName evidence="4">Desulfoferrodoxin</fullName>
        <ecNumber evidence="3">1.15.1.2</ecNumber>
    </recommendedName>
    <alternativeName>
        <fullName evidence="10">Superoxide reductase</fullName>
    </alternativeName>
</protein>
<dbReference type="InterPro" id="IPR038094">
    <property type="entry name" value="Desulfoferrodoxin_N_sf"/>
</dbReference>
<comment type="cofactor">
    <cofactor evidence="12">
        <name>Fe(2+)</name>
        <dbReference type="ChEBI" id="CHEBI:29033"/>
    </cofactor>
    <text evidence="12">Binds 1 Fe(2+) ion per subunit. The iron ion 2 is coordinated via four histidines and one cysteine residue.</text>
</comment>
<dbReference type="EC" id="1.15.1.2" evidence="3"/>
<organism evidence="15 16">
    <name type="scientific">Thermincola ferriacetica</name>
    <dbReference type="NCBI Taxonomy" id="281456"/>
    <lineage>
        <taxon>Bacteria</taxon>
        <taxon>Bacillati</taxon>
        <taxon>Bacillota</taxon>
        <taxon>Clostridia</taxon>
        <taxon>Eubacteriales</taxon>
        <taxon>Thermincolaceae</taxon>
        <taxon>Thermincola</taxon>
    </lineage>
</organism>
<evidence type="ECO:0000256" key="9">
    <source>
        <dbReference type="ARBA" id="ARBA00024690"/>
    </source>
</evidence>
<feature type="binding site" evidence="12">
    <location>
        <position position="29"/>
    </location>
    <ligand>
        <name>Fe cation</name>
        <dbReference type="ChEBI" id="CHEBI:24875"/>
        <label>1</label>
    </ligand>
</feature>
<dbReference type="PANTHER" id="PTHR36541">
    <property type="entry name" value="SUPEROXIDE REDUCTASE-RELATED"/>
    <property type="match status" value="1"/>
</dbReference>
<dbReference type="Pfam" id="PF06397">
    <property type="entry name" value="Desulfoferrod_N"/>
    <property type="match status" value="1"/>
</dbReference>
<dbReference type="SUPFAM" id="SSF57802">
    <property type="entry name" value="Rubredoxin-like"/>
    <property type="match status" value="1"/>
</dbReference>
<dbReference type="NCBIfam" id="TIGR00320">
    <property type="entry name" value="dfx_rbo"/>
    <property type="match status" value="1"/>
</dbReference>
<reference evidence="16" key="1">
    <citation type="submission" date="2015-07" db="EMBL/GenBank/DDBJ databases">
        <title>Complete Genome of Thermincola ferriacetica strain Z-0001T.</title>
        <authorList>
            <person name="Lusk B."/>
            <person name="Badalamenti J.P."/>
            <person name="Parameswaran P."/>
            <person name="Bond D.R."/>
            <person name="Torres C.I."/>
        </authorList>
    </citation>
    <scope>NUCLEOTIDE SEQUENCE [LARGE SCALE GENOMIC DNA]</scope>
    <source>
        <strain evidence="16">Z-0001</strain>
    </source>
</reference>
<feature type="binding site" evidence="12">
    <location>
        <position position="69"/>
    </location>
    <ligand>
        <name>Fe cation</name>
        <dbReference type="ChEBI" id="CHEBI:24875"/>
        <label>2</label>
        <note>catalytic</note>
    </ligand>
</feature>
<feature type="binding site" evidence="12">
    <location>
        <position position="10"/>
    </location>
    <ligand>
        <name>Fe cation</name>
        <dbReference type="ChEBI" id="CHEBI:24875"/>
        <label>1</label>
    </ligand>
</feature>
<evidence type="ECO:0000256" key="3">
    <source>
        <dbReference type="ARBA" id="ARBA00012679"/>
    </source>
</evidence>
<dbReference type="InterPro" id="IPR051233">
    <property type="entry name" value="Desulfoferrodoxin_SOR"/>
</dbReference>
<dbReference type="Gene3D" id="2.60.40.730">
    <property type="entry name" value="SOR catalytic domain"/>
    <property type="match status" value="1"/>
</dbReference>
<evidence type="ECO:0000256" key="8">
    <source>
        <dbReference type="ARBA" id="ARBA00023004"/>
    </source>
</evidence>
<dbReference type="PANTHER" id="PTHR36541:SF1">
    <property type="entry name" value="SUPEROXIDE REDUCTASE-RELATED"/>
    <property type="match status" value="1"/>
</dbReference>
<dbReference type="NCBIfam" id="TIGR00332">
    <property type="entry name" value="neela_ferrous"/>
    <property type="match status" value="1"/>
</dbReference>
<dbReference type="InterPro" id="IPR036073">
    <property type="entry name" value="Desulfoferrodoxin_Fe-bd_dom_sf"/>
</dbReference>
<dbReference type="GO" id="GO:0019430">
    <property type="term" value="P:removal of superoxide radicals"/>
    <property type="evidence" value="ECO:0007669"/>
    <property type="project" value="InterPro"/>
</dbReference>
<dbReference type="InterPro" id="IPR004462">
    <property type="entry name" value="Desulfoferrodoxin_N"/>
</dbReference>
<evidence type="ECO:0000256" key="1">
    <source>
        <dbReference type="ARBA" id="ARBA00001973"/>
    </source>
</evidence>
<evidence type="ECO:0000259" key="13">
    <source>
        <dbReference type="Pfam" id="PF01880"/>
    </source>
</evidence>
<dbReference type="RefSeq" id="WP_052219093.1">
    <property type="nucleotide sequence ID" value="NZ_LGTE01000037.1"/>
</dbReference>
<evidence type="ECO:0000256" key="2">
    <source>
        <dbReference type="ARBA" id="ARBA00005941"/>
    </source>
</evidence>
<evidence type="ECO:0000256" key="10">
    <source>
        <dbReference type="ARBA" id="ARBA00031398"/>
    </source>
</evidence>
<dbReference type="PATRIC" id="fig|281456.6.peg.3328"/>
<feature type="binding site" evidence="12">
    <location>
        <position position="116"/>
    </location>
    <ligand>
        <name>Fe cation</name>
        <dbReference type="ChEBI" id="CHEBI:24875"/>
        <label>2</label>
        <note>catalytic</note>
    </ligand>
</feature>
<dbReference type="AlphaFoldDB" id="A0A0L6VZN3"/>
<feature type="binding site" evidence="12">
    <location>
        <position position="49"/>
    </location>
    <ligand>
        <name>Fe cation</name>
        <dbReference type="ChEBI" id="CHEBI:24875"/>
        <label>2</label>
        <note>catalytic</note>
    </ligand>
</feature>
<dbReference type="Pfam" id="PF01880">
    <property type="entry name" value="Desulfoferrodox"/>
    <property type="match status" value="1"/>
</dbReference>
<comment type="cofactor">
    <cofactor evidence="12">
        <name>Fe(3+)</name>
        <dbReference type="ChEBI" id="CHEBI:29034"/>
    </cofactor>
    <text evidence="12">Binds 1 Fe(3+) ion per subunit. The iron ion 1 is coordinated via 4 cysteine residues.</text>
</comment>
<keyword evidence="6 12" id="KW-0479">Metal-binding</keyword>
<keyword evidence="7" id="KW-0249">Electron transport</keyword>
<dbReference type="GO" id="GO:0050605">
    <property type="term" value="F:superoxide reductase activity"/>
    <property type="evidence" value="ECO:0007669"/>
    <property type="project" value="UniProtKB-EC"/>
</dbReference>
<dbReference type="InterPro" id="IPR004793">
    <property type="entry name" value="Desulfoferrodoxin_rbo"/>
</dbReference>
<dbReference type="EMBL" id="LGTE01000037">
    <property type="protein sequence ID" value="KNZ68299.1"/>
    <property type="molecule type" value="Genomic_DNA"/>
</dbReference>
<feature type="binding site" evidence="12">
    <location>
        <position position="30"/>
    </location>
    <ligand>
        <name>Fe cation</name>
        <dbReference type="ChEBI" id="CHEBI:24875"/>
        <label>1</label>
    </ligand>
</feature>
<dbReference type="Gene3D" id="2.20.28.100">
    <property type="entry name" value="Desulphoferrodoxin, N-terminal domain"/>
    <property type="match status" value="1"/>
</dbReference>
<evidence type="ECO:0000256" key="7">
    <source>
        <dbReference type="ARBA" id="ARBA00022982"/>
    </source>
</evidence>
<dbReference type="SUPFAM" id="SSF49367">
    <property type="entry name" value="Superoxide reductase-like"/>
    <property type="match status" value="1"/>
</dbReference>
<comment type="cofactor">
    <cofactor evidence="1">
        <name>Cu(2+)</name>
        <dbReference type="ChEBI" id="CHEBI:29036"/>
    </cofactor>
</comment>
<evidence type="ECO:0000259" key="14">
    <source>
        <dbReference type="Pfam" id="PF06397"/>
    </source>
</evidence>
<evidence type="ECO:0000256" key="6">
    <source>
        <dbReference type="ARBA" id="ARBA00022723"/>
    </source>
</evidence>